<evidence type="ECO:0000313" key="2">
    <source>
        <dbReference type="EMBL" id="GHJ89896.1"/>
    </source>
</evidence>
<feature type="transmembrane region" description="Helical" evidence="1">
    <location>
        <begin position="59"/>
        <end position="82"/>
    </location>
</feature>
<dbReference type="Gene3D" id="3.40.50.1820">
    <property type="entry name" value="alpha/beta hydrolase"/>
    <property type="match status" value="1"/>
</dbReference>
<name>A0A8H3TYD3_9TREE</name>
<dbReference type="OrthoDB" id="202545at2759"/>
<comment type="caution">
    <text evidence="2">The sequence shown here is derived from an EMBL/GenBank/DDBJ whole genome shotgun (WGS) entry which is preliminary data.</text>
</comment>
<sequence length="352" mass="38230">MPVYAYDVDPNVPTAPPVNFSASPPMVLLYDGLVILRAIATLPFVFVPRPLAGIDITTSGLALQVVAFIVSLGVSGIVLAALGLGIPAPWLAFILAWIALALIKVVQGEALIPPRVGSTEFDKEAWFVVNGICTSPSGLRLIIATLENVFQRPITGINNRTYGFLFDFLECLVQRDLFWPTDDLRVGYGAICAAILDDSKKRVVLIAHSQGGILASRWMDQLLADFTPDRLSKLEVYTFASAANHFSAPLSGNREAPFSRIEHFANENDFVARIGVLAFSNRPSMSVLAASNPGIFPAVQARYAGRVFLRTRNTGHLLLSHYLQPGNSILDHPFVQEHSKLVTYMGGENAAV</sequence>
<dbReference type="InterPro" id="IPR029058">
    <property type="entry name" value="AB_hydrolase_fold"/>
</dbReference>
<evidence type="ECO:0000313" key="3">
    <source>
        <dbReference type="Proteomes" id="UP000620104"/>
    </source>
</evidence>
<keyword evidence="1" id="KW-0472">Membrane</keyword>
<keyword evidence="1" id="KW-0812">Transmembrane</keyword>
<evidence type="ECO:0000256" key="1">
    <source>
        <dbReference type="SAM" id="Phobius"/>
    </source>
</evidence>
<reference evidence="2" key="1">
    <citation type="submission" date="2020-07" db="EMBL/GenBank/DDBJ databases">
        <title>Draft Genome Sequence of a Deep-Sea Yeast, Naganishia (Cryptococcus) liquefaciens strain N6.</title>
        <authorList>
            <person name="Han Y.W."/>
            <person name="Kajitani R."/>
            <person name="Morimoto H."/>
            <person name="Parhat M."/>
            <person name="Tsubouchi H."/>
            <person name="Bakenova O."/>
            <person name="Ogata M."/>
            <person name="Argunhan B."/>
            <person name="Aoki R."/>
            <person name="Kajiwara S."/>
            <person name="Itoh T."/>
            <person name="Iwasaki H."/>
        </authorList>
    </citation>
    <scope>NUCLEOTIDE SEQUENCE</scope>
    <source>
        <strain evidence="2">N6</strain>
    </source>
</reference>
<dbReference type="Proteomes" id="UP000620104">
    <property type="component" value="Unassembled WGS sequence"/>
</dbReference>
<dbReference type="EMBL" id="BLZA01000053">
    <property type="protein sequence ID" value="GHJ89896.1"/>
    <property type="molecule type" value="Genomic_DNA"/>
</dbReference>
<proteinExistence type="predicted"/>
<protein>
    <submittedName>
        <fullName evidence="2">Uncharacterized protein</fullName>
    </submittedName>
</protein>
<feature type="transmembrane region" description="Helical" evidence="1">
    <location>
        <begin position="88"/>
        <end position="106"/>
    </location>
</feature>
<organism evidence="2 3">
    <name type="scientific">Naganishia liquefaciens</name>
    <dbReference type="NCBI Taxonomy" id="104408"/>
    <lineage>
        <taxon>Eukaryota</taxon>
        <taxon>Fungi</taxon>
        <taxon>Dikarya</taxon>
        <taxon>Basidiomycota</taxon>
        <taxon>Agaricomycotina</taxon>
        <taxon>Tremellomycetes</taxon>
        <taxon>Filobasidiales</taxon>
        <taxon>Filobasidiaceae</taxon>
        <taxon>Naganishia</taxon>
    </lineage>
</organism>
<accession>A0A8H3TYD3</accession>
<keyword evidence="3" id="KW-1185">Reference proteome</keyword>
<dbReference type="PANTHER" id="PTHR42044:SF2">
    <property type="entry name" value="DUF676 DOMAIN-CONTAINING PROTEIN"/>
    <property type="match status" value="1"/>
</dbReference>
<dbReference type="AlphaFoldDB" id="A0A8H3TYD3"/>
<dbReference type="PANTHER" id="PTHR42044">
    <property type="entry name" value="DUF676 DOMAIN-CONTAINING PROTEIN-RELATED"/>
    <property type="match status" value="1"/>
</dbReference>
<feature type="transmembrane region" description="Helical" evidence="1">
    <location>
        <begin position="27"/>
        <end position="47"/>
    </location>
</feature>
<keyword evidence="1" id="KW-1133">Transmembrane helix</keyword>
<gene>
    <name evidence="2" type="ORF">NliqN6_6298</name>
</gene>
<dbReference type="SUPFAM" id="SSF53474">
    <property type="entry name" value="alpha/beta-Hydrolases"/>
    <property type="match status" value="1"/>
</dbReference>